<proteinExistence type="predicted"/>
<dbReference type="AlphaFoldDB" id="A0ABD0Y3W8"/>
<evidence type="ECO:0000256" key="1">
    <source>
        <dbReference type="SAM" id="MobiDB-lite"/>
    </source>
</evidence>
<dbReference type="Proteomes" id="UP001558652">
    <property type="component" value="Unassembled WGS sequence"/>
</dbReference>
<feature type="region of interest" description="Disordered" evidence="1">
    <location>
        <begin position="119"/>
        <end position="142"/>
    </location>
</feature>
<keyword evidence="3" id="KW-1185">Reference proteome</keyword>
<gene>
    <name evidence="2" type="ORF">AAG570_004255</name>
</gene>
<sequence length="142" mass="15442">MQVTAGLDILGQKWLECYGGTRRNIPQNREAVQSELPGKLRRQIKSLGSASFDVVLAQIDEYEDDSQAVKEDKMSGGDTRSRVKNKDIQAIHSLSLHPEPLTSRAGRWTSTLSRTGGVLGPYASAASSTGSRTGTLYSTDEE</sequence>
<organism evidence="2 3">
    <name type="scientific">Ranatra chinensis</name>
    <dbReference type="NCBI Taxonomy" id="642074"/>
    <lineage>
        <taxon>Eukaryota</taxon>
        <taxon>Metazoa</taxon>
        <taxon>Ecdysozoa</taxon>
        <taxon>Arthropoda</taxon>
        <taxon>Hexapoda</taxon>
        <taxon>Insecta</taxon>
        <taxon>Pterygota</taxon>
        <taxon>Neoptera</taxon>
        <taxon>Paraneoptera</taxon>
        <taxon>Hemiptera</taxon>
        <taxon>Heteroptera</taxon>
        <taxon>Panheteroptera</taxon>
        <taxon>Nepomorpha</taxon>
        <taxon>Nepidae</taxon>
        <taxon>Ranatrinae</taxon>
        <taxon>Ranatra</taxon>
    </lineage>
</organism>
<accession>A0ABD0Y3W8</accession>
<comment type="caution">
    <text evidence="2">The sequence shown here is derived from an EMBL/GenBank/DDBJ whole genome shotgun (WGS) entry which is preliminary data.</text>
</comment>
<name>A0ABD0Y3W8_9HEMI</name>
<evidence type="ECO:0000313" key="2">
    <source>
        <dbReference type="EMBL" id="KAL1117942.1"/>
    </source>
</evidence>
<protein>
    <submittedName>
        <fullName evidence="2">Uncharacterized protein</fullName>
    </submittedName>
</protein>
<evidence type="ECO:0000313" key="3">
    <source>
        <dbReference type="Proteomes" id="UP001558652"/>
    </source>
</evidence>
<dbReference type="EMBL" id="JBFDAA010000015">
    <property type="protein sequence ID" value="KAL1117942.1"/>
    <property type="molecule type" value="Genomic_DNA"/>
</dbReference>
<reference evidence="2 3" key="1">
    <citation type="submission" date="2024-07" db="EMBL/GenBank/DDBJ databases">
        <title>Chromosome-level genome assembly of the water stick insect Ranatra chinensis (Heteroptera: Nepidae).</title>
        <authorList>
            <person name="Liu X."/>
        </authorList>
    </citation>
    <scope>NUCLEOTIDE SEQUENCE [LARGE SCALE GENOMIC DNA]</scope>
    <source>
        <strain evidence="2">Cailab_2021Rc</strain>
        <tissue evidence="2">Muscle</tissue>
    </source>
</reference>
<feature type="compositionally biased region" description="Low complexity" evidence="1">
    <location>
        <begin position="123"/>
        <end position="135"/>
    </location>
</feature>